<reference evidence="3" key="1">
    <citation type="journal article" date="2021" name="Proc. Natl. Acad. Sci. U.S.A.">
        <title>Three genomes in the algal genus Volvox reveal the fate of a haploid sex-determining region after a transition to homothallism.</title>
        <authorList>
            <person name="Yamamoto K."/>
            <person name="Hamaji T."/>
            <person name="Kawai-Toyooka H."/>
            <person name="Matsuzaki R."/>
            <person name="Takahashi F."/>
            <person name="Nishimura Y."/>
            <person name="Kawachi M."/>
            <person name="Noguchi H."/>
            <person name="Minakuchi Y."/>
            <person name="Umen J.G."/>
            <person name="Toyoda A."/>
            <person name="Nozaki H."/>
        </authorList>
    </citation>
    <scope>NUCLEOTIDE SEQUENCE</scope>
    <source>
        <strain evidence="3">NIES-3780</strain>
    </source>
</reference>
<dbReference type="AlphaFoldDB" id="A0A8J4FED8"/>
<evidence type="ECO:0000256" key="2">
    <source>
        <dbReference type="SAM" id="SignalP"/>
    </source>
</evidence>
<evidence type="ECO:0000313" key="3">
    <source>
        <dbReference type="EMBL" id="GIL68631.1"/>
    </source>
</evidence>
<proteinExistence type="predicted"/>
<dbReference type="Proteomes" id="UP000747399">
    <property type="component" value="Unassembled WGS sequence"/>
</dbReference>
<evidence type="ECO:0000313" key="4">
    <source>
        <dbReference type="Proteomes" id="UP000747399"/>
    </source>
</evidence>
<name>A0A8J4FED8_9CHLO</name>
<organism evidence="3 4">
    <name type="scientific">Volvox africanus</name>
    <dbReference type="NCBI Taxonomy" id="51714"/>
    <lineage>
        <taxon>Eukaryota</taxon>
        <taxon>Viridiplantae</taxon>
        <taxon>Chlorophyta</taxon>
        <taxon>core chlorophytes</taxon>
        <taxon>Chlorophyceae</taxon>
        <taxon>CS clade</taxon>
        <taxon>Chlamydomonadales</taxon>
        <taxon>Volvocaceae</taxon>
        <taxon>Volvox</taxon>
    </lineage>
</organism>
<dbReference type="EMBL" id="BNCO01000122">
    <property type="protein sequence ID" value="GIL68631.1"/>
    <property type="molecule type" value="Genomic_DNA"/>
</dbReference>
<gene>
    <name evidence="3" type="ORF">Vafri_21879</name>
</gene>
<evidence type="ECO:0000256" key="1">
    <source>
        <dbReference type="SAM" id="MobiDB-lite"/>
    </source>
</evidence>
<keyword evidence="4" id="KW-1185">Reference proteome</keyword>
<feature type="chain" id="PRO_5035269876" evidence="2">
    <location>
        <begin position="24"/>
        <end position="233"/>
    </location>
</feature>
<protein>
    <submittedName>
        <fullName evidence="3">Uncharacterized protein</fullName>
    </submittedName>
</protein>
<feature type="signal peptide" evidence="2">
    <location>
        <begin position="1"/>
        <end position="23"/>
    </location>
</feature>
<keyword evidence="2" id="KW-0732">Signal</keyword>
<accession>A0A8J4FED8</accession>
<comment type="caution">
    <text evidence="3">The sequence shown here is derived from an EMBL/GenBank/DDBJ whole genome shotgun (WGS) entry which is preliminary data.</text>
</comment>
<feature type="region of interest" description="Disordered" evidence="1">
    <location>
        <begin position="66"/>
        <end position="107"/>
    </location>
</feature>
<sequence>MPDIPGRRATLWLPVLAAAAVAADPPLTAAAAEVLTLSEDENEELNVEVAGQLLKQSHLHPCCRQQPLQRSREGRQHRRYRRSGGGASLQRGIQPCPHGSDVRHASCSESSRRSGVLAWGRAERERWIAEEQSLAAEAVLREHNEAAAALAAELARLRASYGGASYSEGGATADAAAMSAGVLLADERATEAAARLRRCEWREARMALAARRRLLWQGNQAEELAQLLFYRSG</sequence>